<dbReference type="HOGENOM" id="CLU_034083_1_0_9"/>
<dbReference type="RefSeq" id="WP_003717402.1">
    <property type="nucleotide sequence ID" value="NZ_AZGL01000003.1"/>
</dbReference>
<dbReference type="InterPro" id="IPR006428">
    <property type="entry name" value="Portal_SPP1-type"/>
</dbReference>
<dbReference type="OrthoDB" id="3189403at2"/>
<comment type="caution">
    <text evidence="2">The sequence shown here is derived from an EMBL/GenBank/DDBJ whole genome shotgun (WGS) entry which is preliminary data.</text>
</comment>
<gene>
    <name evidence="2" type="ORF">HMPREF0549_1782</name>
</gene>
<evidence type="ECO:0000313" key="3">
    <source>
        <dbReference type="Proteomes" id="UP000004483"/>
    </source>
</evidence>
<feature type="compositionally biased region" description="Basic and acidic residues" evidence="1">
    <location>
        <begin position="571"/>
        <end position="582"/>
    </location>
</feature>
<evidence type="ECO:0000256" key="1">
    <source>
        <dbReference type="SAM" id="MobiDB-lite"/>
    </source>
</evidence>
<dbReference type="AlphaFoldDB" id="C2EWE6"/>
<name>C2EWE6_9LACO</name>
<dbReference type="Pfam" id="PF05133">
    <property type="entry name" value="SPP1_portal"/>
    <property type="match status" value="1"/>
</dbReference>
<dbReference type="PATRIC" id="fig|1423814.6.peg.843"/>
<evidence type="ECO:0000313" key="2">
    <source>
        <dbReference type="EMBL" id="EEJ39782.1"/>
    </source>
</evidence>
<dbReference type="Proteomes" id="UP000004483">
    <property type="component" value="Unassembled WGS sequence"/>
</dbReference>
<dbReference type="EMBL" id="ACGV01000193">
    <property type="protein sequence ID" value="EEJ39782.1"/>
    <property type="molecule type" value="Genomic_DNA"/>
</dbReference>
<accession>C2EWE6</accession>
<sequence length="582" mass="65688">MVLDTKELYARSLLNGRRWSPEANKAYVMPKDEFNTAFKGGNLTSISQVVAYFVSRHYMIDSPRITKLQRYYLGDNDIHYWANDKKLRNRADNRIASGFAKFITNMRVGYMLGKPIQFKPDDEDGDNSKIDNLLNQFNQENDEKYHEKVMKTNLSTTGRAYELLYAGEATEDDEGNVQTPDVKMRAIDPATAFVVYDTSIDRHSLFGVRYYTVEYNSKQYSYIDVYTTDTTYHFKSSDGLTTQSDSDYQLVSKETTSFGAVPLTEFVNNENMTGDWESKLDEIDAYDLAMSEMANSEEDFANAKLVLNGDLDFSDNEVEVKNADGSTMINDDGQPVKVPKIDTKDPFLWLKPSVVPSANGSNTIIPSSAEYLTKQINEAGWQTFINQLSTDIHKDTNTPNTTDEAFSGQSSGVALMYKLFGEDQERSMQESLYTRGIMRRLRLLGNFWKKNLEIDSPDLMNSYTPHYTPNLPRNNADLVNMVVQIANSNLVSEDTLREMISQVTGVSADAEKERIDAEKQENEGPSQFDDAPLKGVNPVDLAEAQAKAKQQVPDAQPKTMNDLFSAMRQGQSDDKSDNNAKS</sequence>
<protein>
    <submittedName>
        <fullName evidence="2">Phage portal protein, SPP1 family</fullName>
    </submittedName>
</protein>
<feature type="region of interest" description="Disordered" evidence="1">
    <location>
        <begin position="516"/>
        <end position="582"/>
    </location>
</feature>
<reference evidence="2 3" key="1">
    <citation type="submission" date="2009-01" db="EMBL/GenBank/DDBJ databases">
        <authorList>
            <person name="Qin X."/>
            <person name="Bachman B."/>
            <person name="Battles P."/>
            <person name="Bell A."/>
            <person name="Bess C."/>
            <person name="Bickham C."/>
            <person name="Chaboub L."/>
            <person name="Chen D."/>
            <person name="Coyle M."/>
            <person name="Deiros D.R."/>
            <person name="Dinh H."/>
            <person name="Forbes L."/>
            <person name="Fowler G."/>
            <person name="Francisco L."/>
            <person name="Fu Q."/>
            <person name="Gubbala S."/>
            <person name="Hale W."/>
            <person name="Han Y."/>
            <person name="Hemphill L."/>
            <person name="Highlander S.K."/>
            <person name="Hirani K."/>
            <person name="Hogues M."/>
            <person name="Jackson L."/>
            <person name="Jakkamsetti A."/>
            <person name="Javaid M."/>
            <person name="Jiang H."/>
            <person name="Korchina V."/>
            <person name="Kovar C."/>
            <person name="Lara F."/>
            <person name="Lee S."/>
            <person name="Mata R."/>
            <person name="Mathew T."/>
            <person name="Moen C."/>
            <person name="Morales K."/>
            <person name="Munidasa M."/>
            <person name="Nazareth L."/>
            <person name="Ngo R."/>
            <person name="Nguyen L."/>
            <person name="Okwuonu G."/>
            <person name="Ongeri F."/>
            <person name="Patil S."/>
            <person name="Petrosino J."/>
            <person name="Pham C."/>
            <person name="Pham P."/>
            <person name="Pu L.-L."/>
            <person name="Puazo M."/>
            <person name="Raj R."/>
            <person name="Reid J."/>
            <person name="Rouhana J."/>
            <person name="Saada N."/>
            <person name="Shang Y."/>
            <person name="Simmons D."/>
            <person name="Thornton R."/>
            <person name="Warren J."/>
            <person name="Weissenberger G."/>
            <person name="Zhang J."/>
            <person name="Zhang L."/>
            <person name="Zhou C."/>
            <person name="Zhu D."/>
            <person name="Muzny D."/>
            <person name="Worley K."/>
            <person name="Gibbs R."/>
        </authorList>
    </citation>
    <scope>NUCLEOTIDE SEQUENCE [LARGE SCALE GENOMIC DNA]</scope>
    <source>
        <strain evidence="2 3">ATCC 49540</strain>
    </source>
</reference>
<proteinExistence type="predicted"/>
<dbReference type="STRING" id="1423814.HMPREF0549_1782"/>
<dbReference type="eggNOG" id="ENOG502Z9TQ">
    <property type="taxonomic scope" value="Bacteria"/>
</dbReference>
<dbReference type="NCBIfam" id="TIGR01538">
    <property type="entry name" value="portal_SPP1"/>
    <property type="match status" value="1"/>
</dbReference>
<dbReference type="InterPro" id="IPR021145">
    <property type="entry name" value="Portal_protein_SPP1_Gp6-like"/>
</dbReference>
<organism evidence="2 3">
    <name type="scientific">Limosilactobacillus vaginalis DSM 5837 = ATCC 49540</name>
    <dbReference type="NCBI Taxonomy" id="1423814"/>
    <lineage>
        <taxon>Bacteria</taxon>
        <taxon>Bacillati</taxon>
        <taxon>Bacillota</taxon>
        <taxon>Bacilli</taxon>
        <taxon>Lactobacillales</taxon>
        <taxon>Lactobacillaceae</taxon>
        <taxon>Limosilactobacillus</taxon>
    </lineage>
</organism>